<keyword evidence="2" id="KW-0472">Membrane</keyword>
<feature type="region of interest" description="Disordered" evidence="1">
    <location>
        <begin position="59"/>
        <end position="82"/>
    </location>
</feature>
<comment type="caution">
    <text evidence="3">The sequence shown here is derived from an EMBL/GenBank/DDBJ whole genome shotgun (WGS) entry which is preliminary data.</text>
</comment>
<evidence type="ECO:0000313" key="3">
    <source>
        <dbReference type="EMBL" id="MBB3040862.1"/>
    </source>
</evidence>
<evidence type="ECO:0000256" key="2">
    <source>
        <dbReference type="SAM" id="Phobius"/>
    </source>
</evidence>
<dbReference type="Pfam" id="PF19650">
    <property type="entry name" value="DUF6153"/>
    <property type="match status" value="1"/>
</dbReference>
<evidence type="ECO:0000313" key="4">
    <source>
        <dbReference type="Proteomes" id="UP000589626"/>
    </source>
</evidence>
<keyword evidence="4" id="KW-1185">Reference proteome</keyword>
<dbReference type="Proteomes" id="UP000589626">
    <property type="component" value="Unassembled WGS sequence"/>
</dbReference>
<accession>A0A7W4YZE0</accession>
<name>A0A7W4YZE0_9ACTN</name>
<feature type="transmembrane region" description="Helical" evidence="2">
    <location>
        <begin position="90"/>
        <end position="108"/>
    </location>
</feature>
<keyword evidence="2" id="KW-0812">Transmembrane</keyword>
<reference evidence="3 4" key="1">
    <citation type="submission" date="2020-08" db="EMBL/GenBank/DDBJ databases">
        <title>Sequencing the genomes of 1000 actinobacteria strains.</title>
        <authorList>
            <person name="Klenk H.-P."/>
        </authorList>
    </citation>
    <scope>NUCLEOTIDE SEQUENCE [LARGE SCALE GENOMIC DNA]</scope>
    <source>
        <strain evidence="3 4">DSM 105498</strain>
    </source>
</reference>
<dbReference type="AlphaFoldDB" id="A0A7W4YZE0"/>
<sequence length="153" mass="15682">MGGVQTGARRVDRRPLSMVGRWLLLLVALGGLLAMHGLSDHGVGGPAAVAPATTHVAMETGTPATDPADDPAVARGGAADGPQEHHGGSVVAMCLAVIGAVLLLGVVARRAGFVTRLRHVLTTHLAVLTATSFWARARGPAPPDLRLLSIQRC</sequence>
<dbReference type="RefSeq" id="WP_183590843.1">
    <property type="nucleotide sequence ID" value="NZ_JACHWR010000001.1"/>
</dbReference>
<dbReference type="EMBL" id="JACHWR010000001">
    <property type="protein sequence ID" value="MBB3040862.1"/>
    <property type="molecule type" value="Genomic_DNA"/>
</dbReference>
<protein>
    <submittedName>
        <fullName evidence="3">Uncharacterized protein</fullName>
    </submittedName>
</protein>
<dbReference type="InterPro" id="IPR046151">
    <property type="entry name" value="DUF6153"/>
</dbReference>
<proteinExistence type="predicted"/>
<keyword evidence="2" id="KW-1133">Transmembrane helix</keyword>
<gene>
    <name evidence="3" type="ORF">FHU40_000663</name>
</gene>
<evidence type="ECO:0000256" key="1">
    <source>
        <dbReference type="SAM" id="MobiDB-lite"/>
    </source>
</evidence>
<organism evidence="3 4">
    <name type="scientific">Nocardioides soli</name>
    <dbReference type="NCBI Taxonomy" id="1036020"/>
    <lineage>
        <taxon>Bacteria</taxon>
        <taxon>Bacillati</taxon>
        <taxon>Actinomycetota</taxon>
        <taxon>Actinomycetes</taxon>
        <taxon>Propionibacteriales</taxon>
        <taxon>Nocardioidaceae</taxon>
        <taxon>Nocardioides</taxon>
    </lineage>
</organism>